<keyword evidence="2" id="KW-1185">Reference proteome</keyword>
<gene>
    <name evidence="1" type="ORF">PFISCL1PPCAC_1455</name>
</gene>
<accession>A0AAV5UU06</accession>
<feature type="non-terminal residue" evidence="1">
    <location>
        <position position="1"/>
    </location>
</feature>
<reference evidence="1" key="1">
    <citation type="submission" date="2023-10" db="EMBL/GenBank/DDBJ databases">
        <title>Genome assembly of Pristionchus species.</title>
        <authorList>
            <person name="Yoshida K."/>
            <person name="Sommer R.J."/>
        </authorList>
    </citation>
    <scope>NUCLEOTIDE SEQUENCE</scope>
    <source>
        <strain evidence="1">RS5133</strain>
    </source>
</reference>
<evidence type="ECO:0000313" key="1">
    <source>
        <dbReference type="EMBL" id="GMT10158.1"/>
    </source>
</evidence>
<comment type="caution">
    <text evidence="1">The sequence shown here is derived from an EMBL/GenBank/DDBJ whole genome shotgun (WGS) entry which is preliminary data.</text>
</comment>
<feature type="non-terminal residue" evidence="1">
    <location>
        <position position="132"/>
    </location>
</feature>
<dbReference type="Proteomes" id="UP001432322">
    <property type="component" value="Unassembled WGS sequence"/>
</dbReference>
<sequence>ICLSAASNHEILIDFFHSTRSLDVSTELMESGRSPATEGMEVTNSNLFVVVRPPQGKFPSSLPISHDHRPPNTFRVDTHFNFECSCSVDHLLDEHSISLNIVRPLELLDVQPQSSHVVSTRGAKRRDGLCDL</sequence>
<dbReference type="AlphaFoldDB" id="A0AAV5UU06"/>
<dbReference type="EMBL" id="BTSY01000001">
    <property type="protein sequence ID" value="GMT10158.1"/>
    <property type="molecule type" value="Genomic_DNA"/>
</dbReference>
<evidence type="ECO:0000313" key="2">
    <source>
        <dbReference type="Proteomes" id="UP001432322"/>
    </source>
</evidence>
<name>A0AAV5UU06_9BILA</name>
<organism evidence="1 2">
    <name type="scientific">Pristionchus fissidentatus</name>
    <dbReference type="NCBI Taxonomy" id="1538716"/>
    <lineage>
        <taxon>Eukaryota</taxon>
        <taxon>Metazoa</taxon>
        <taxon>Ecdysozoa</taxon>
        <taxon>Nematoda</taxon>
        <taxon>Chromadorea</taxon>
        <taxon>Rhabditida</taxon>
        <taxon>Rhabditina</taxon>
        <taxon>Diplogasteromorpha</taxon>
        <taxon>Diplogasteroidea</taxon>
        <taxon>Neodiplogasteridae</taxon>
        <taxon>Pristionchus</taxon>
    </lineage>
</organism>
<proteinExistence type="predicted"/>
<protein>
    <submittedName>
        <fullName evidence="1">Uncharacterized protein</fullName>
    </submittedName>
</protein>